<keyword evidence="1" id="KW-0472">Membrane</keyword>
<name>A0A3G2EB30_9BURK</name>
<keyword evidence="3" id="KW-1185">Reference proteome</keyword>
<dbReference type="SUPFAM" id="SSF54523">
    <property type="entry name" value="Pili subunits"/>
    <property type="match status" value="1"/>
</dbReference>
<dbReference type="EMBL" id="CP033019">
    <property type="protein sequence ID" value="AYM77102.1"/>
    <property type="molecule type" value="Genomic_DNA"/>
</dbReference>
<evidence type="ECO:0000256" key="1">
    <source>
        <dbReference type="SAM" id="Phobius"/>
    </source>
</evidence>
<proteinExistence type="predicted"/>
<dbReference type="InterPro" id="IPR012902">
    <property type="entry name" value="N_methyl_site"/>
</dbReference>
<keyword evidence="1" id="KW-0812">Transmembrane</keyword>
<reference evidence="2 3" key="1">
    <citation type="submission" date="2018-10" db="EMBL/GenBank/DDBJ databases">
        <title>Effects of UV and annual dynamics of microbial communities in freshwater RAS systems.</title>
        <authorList>
            <person name="Bekkelund A.K."/>
            <person name="Hansen B.R."/>
            <person name="Stokken H."/>
            <person name="Eriksen B.F."/>
            <person name="Kashulin N.A."/>
        </authorList>
    </citation>
    <scope>NUCLEOTIDE SEQUENCE [LARGE SCALE GENOMIC DNA]</scope>
    <source>
        <strain evidence="2 3">BHSEK</strain>
    </source>
</reference>
<gene>
    <name evidence="2" type="ORF">D9M09_15810</name>
</gene>
<keyword evidence="1" id="KW-1133">Transmembrane helix</keyword>
<accession>A0A3G2EB30</accession>
<dbReference type="NCBIfam" id="TIGR02532">
    <property type="entry name" value="IV_pilin_GFxxxE"/>
    <property type="match status" value="1"/>
</dbReference>
<dbReference type="Gene3D" id="3.30.700.10">
    <property type="entry name" value="Glycoprotein, Type 4 Pilin"/>
    <property type="match status" value="1"/>
</dbReference>
<evidence type="ECO:0000313" key="2">
    <source>
        <dbReference type="EMBL" id="AYM77102.1"/>
    </source>
</evidence>
<feature type="transmembrane region" description="Helical" evidence="1">
    <location>
        <begin position="57"/>
        <end position="79"/>
    </location>
</feature>
<dbReference type="Pfam" id="PF07963">
    <property type="entry name" value="N_methyl"/>
    <property type="match status" value="1"/>
</dbReference>
<dbReference type="InterPro" id="IPR045584">
    <property type="entry name" value="Pilin-like"/>
</dbReference>
<evidence type="ECO:0000313" key="3">
    <source>
        <dbReference type="Proteomes" id="UP000279594"/>
    </source>
</evidence>
<protein>
    <submittedName>
        <fullName evidence="2">Type II secretion system protein</fullName>
    </submittedName>
</protein>
<organism evidence="2 3">
    <name type="scientific">Janthinobacterium agaricidamnosum</name>
    <dbReference type="NCBI Taxonomy" id="55508"/>
    <lineage>
        <taxon>Bacteria</taxon>
        <taxon>Pseudomonadati</taxon>
        <taxon>Pseudomonadota</taxon>
        <taxon>Betaproteobacteria</taxon>
        <taxon>Burkholderiales</taxon>
        <taxon>Oxalobacteraceae</taxon>
        <taxon>Janthinobacterium</taxon>
    </lineage>
</organism>
<sequence>MPASRHGHAMFSARPTPGHAGWAFLRVLPLSLPSTTLPQRMTLSRPRLRRRARGFTLIELVAVLVIAGLLATFAVSRFFQRDAFDARSTSDQVASIVRYGQKLAVAQNRPVFVRIDGKSVALCFDAACSDAQKVVPPAGTNSGSKETLLACSDRSNWLCEGWPAAVTLTGGAGFYFDPLGRPYYAAYGDFSTILVLTVVVGGQQYQVNVAPETGYVYR</sequence>
<dbReference type="Proteomes" id="UP000279594">
    <property type="component" value="Chromosome"/>
</dbReference>
<dbReference type="AlphaFoldDB" id="A0A3G2EB30"/>
<dbReference type="PROSITE" id="PS00409">
    <property type="entry name" value="PROKAR_NTER_METHYL"/>
    <property type="match status" value="1"/>
</dbReference>